<dbReference type="AlphaFoldDB" id="A0A9P4I8L4"/>
<dbReference type="PANTHER" id="PTHR24096:SF149">
    <property type="entry name" value="AMP-BINDING DOMAIN-CONTAINING PROTEIN-RELATED"/>
    <property type="match status" value="1"/>
</dbReference>
<name>A0A9P4I8L4_9PEZI</name>
<feature type="domain" description="AMP-dependent synthetase/ligase" evidence="3">
    <location>
        <begin position="29"/>
        <end position="393"/>
    </location>
</feature>
<dbReference type="PROSITE" id="PS00455">
    <property type="entry name" value="AMP_BINDING"/>
    <property type="match status" value="1"/>
</dbReference>
<dbReference type="OrthoDB" id="6509636at2759"/>
<dbReference type="Pfam" id="PF00501">
    <property type="entry name" value="AMP-binding"/>
    <property type="match status" value="1"/>
</dbReference>
<dbReference type="Gene3D" id="3.40.50.12780">
    <property type="entry name" value="N-terminal domain of ligase-like"/>
    <property type="match status" value="1"/>
</dbReference>
<evidence type="ECO:0000259" key="3">
    <source>
        <dbReference type="Pfam" id="PF00501"/>
    </source>
</evidence>
<dbReference type="InterPro" id="IPR000873">
    <property type="entry name" value="AMP-dep_synth/lig_dom"/>
</dbReference>
<dbReference type="Proteomes" id="UP000799772">
    <property type="component" value="Unassembled WGS sequence"/>
</dbReference>
<comment type="caution">
    <text evidence="5">The sequence shown here is derived from an EMBL/GenBank/DDBJ whole genome shotgun (WGS) entry which is preliminary data.</text>
</comment>
<dbReference type="InterPro" id="IPR042099">
    <property type="entry name" value="ANL_N_sf"/>
</dbReference>
<accession>A0A9P4I8L4</accession>
<dbReference type="EMBL" id="ML978134">
    <property type="protein sequence ID" value="KAF2094414.1"/>
    <property type="molecule type" value="Genomic_DNA"/>
</dbReference>
<evidence type="ECO:0000256" key="1">
    <source>
        <dbReference type="ARBA" id="ARBA00006432"/>
    </source>
</evidence>
<dbReference type="PANTHER" id="PTHR24096">
    <property type="entry name" value="LONG-CHAIN-FATTY-ACID--COA LIGASE"/>
    <property type="match status" value="1"/>
</dbReference>
<evidence type="ECO:0000313" key="5">
    <source>
        <dbReference type="EMBL" id="KAF2094414.1"/>
    </source>
</evidence>
<dbReference type="Gene3D" id="3.30.300.30">
    <property type="match status" value="1"/>
</dbReference>
<evidence type="ECO:0000256" key="2">
    <source>
        <dbReference type="ARBA" id="ARBA00022598"/>
    </source>
</evidence>
<dbReference type="Pfam" id="PF13193">
    <property type="entry name" value="AMP-binding_C"/>
    <property type="match status" value="1"/>
</dbReference>
<protein>
    <submittedName>
        <fullName evidence="5">Acetyl-CoA synthetase-like protein</fullName>
    </submittedName>
</protein>
<keyword evidence="2" id="KW-0436">Ligase</keyword>
<feature type="domain" description="AMP-binding enzyme C-terminal" evidence="4">
    <location>
        <begin position="444"/>
        <end position="524"/>
    </location>
</feature>
<sequence length="546" mass="60169">MPVTSPFPDVEIPDVDLWSFLFDREEPSKVDKPIFVDVIDSKRFLTFQALKRASSSFGAALCTQWNWQRGDTLGIFGLNDIDYVTATLGALWAGATVSPMSFTFTAKELAFQLKNSGSKAIIVHPHGLSIVEEAARQVGLPSSRILLFGEAGRNHAKYKNFSQLGCSSLPSRWRIEPTKDVALLIYSSGTTGFPKGAKLSHTNVVANICQLSAAEKAPPSPGYSPKLLAFLPFAHIYATTMLMFLPLVSGTPVYVMPKFDLEVCLRSIQEHKITYVYIAPPVALIFAKHPLVDKFNLTSLRGFLSAAAPLAPQLVKDIHKRLNVTTKQAYGLSETAPTVTIQQWPNALACRGSIGMLLPNHTVKLVSETGVEVPPGQTGELWIKGKNVFMGYHNNEQATKDAFSEDGFFKTGDIAYQDLEGNFWITDRLKELIKYRGYQVAPAELEATLLQNPKVADVAVLGIYDERIVSEVPRAFVQLAPGLEPTQELGEEIAKWMDSRVSYTKKLRGGVQFIHEVPKSAAGKILRRVLKNKYGAQTAEPRSAKL</sequence>
<dbReference type="SUPFAM" id="SSF56801">
    <property type="entry name" value="Acetyl-CoA synthetase-like"/>
    <property type="match status" value="1"/>
</dbReference>
<proteinExistence type="inferred from homology"/>
<dbReference type="InterPro" id="IPR025110">
    <property type="entry name" value="AMP-bd_C"/>
</dbReference>
<dbReference type="InterPro" id="IPR045851">
    <property type="entry name" value="AMP-bd_C_sf"/>
</dbReference>
<comment type="similarity">
    <text evidence="1">Belongs to the ATP-dependent AMP-binding enzyme family.</text>
</comment>
<dbReference type="InterPro" id="IPR020845">
    <property type="entry name" value="AMP-binding_CS"/>
</dbReference>
<reference evidence="5" key="1">
    <citation type="journal article" date="2020" name="Stud. Mycol.">
        <title>101 Dothideomycetes genomes: a test case for predicting lifestyles and emergence of pathogens.</title>
        <authorList>
            <person name="Haridas S."/>
            <person name="Albert R."/>
            <person name="Binder M."/>
            <person name="Bloem J."/>
            <person name="Labutti K."/>
            <person name="Salamov A."/>
            <person name="Andreopoulos B."/>
            <person name="Baker S."/>
            <person name="Barry K."/>
            <person name="Bills G."/>
            <person name="Bluhm B."/>
            <person name="Cannon C."/>
            <person name="Castanera R."/>
            <person name="Culley D."/>
            <person name="Daum C."/>
            <person name="Ezra D."/>
            <person name="Gonzalez J."/>
            <person name="Henrissat B."/>
            <person name="Kuo A."/>
            <person name="Liang C."/>
            <person name="Lipzen A."/>
            <person name="Lutzoni F."/>
            <person name="Magnuson J."/>
            <person name="Mondo S."/>
            <person name="Nolan M."/>
            <person name="Ohm R."/>
            <person name="Pangilinan J."/>
            <person name="Park H.-J."/>
            <person name="Ramirez L."/>
            <person name="Alfaro M."/>
            <person name="Sun H."/>
            <person name="Tritt A."/>
            <person name="Yoshinaga Y."/>
            <person name="Zwiers L.-H."/>
            <person name="Turgeon B."/>
            <person name="Goodwin S."/>
            <person name="Spatafora J."/>
            <person name="Crous P."/>
            <person name="Grigoriev I."/>
        </authorList>
    </citation>
    <scope>NUCLEOTIDE SEQUENCE</scope>
    <source>
        <strain evidence="5">CBS 133067</strain>
    </source>
</reference>
<gene>
    <name evidence="5" type="ORF">NA57DRAFT_46391</name>
</gene>
<organism evidence="5 6">
    <name type="scientific">Rhizodiscina lignyota</name>
    <dbReference type="NCBI Taxonomy" id="1504668"/>
    <lineage>
        <taxon>Eukaryota</taxon>
        <taxon>Fungi</taxon>
        <taxon>Dikarya</taxon>
        <taxon>Ascomycota</taxon>
        <taxon>Pezizomycotina</taxon>
        <taxon>Dothideomycetes</taxon>
        <taxon>Pleosporomycetidae</taxon>
        <taxon>Aulographales</taxon>
        <taxon>Rhizodiscinaceae</taxon>
        <taxon>Rhizodiscina</taxon>
    </lineage>
</organism>
<dbReference type="GO" id="GO:0016405">
    <property type="term" value="F:CoA-ligase activity"/>
    <property type="evidence" value="ECO:0007669"/>
    <property type="project" value="TreeGrafter"/>
</dbReference>
<dbReference type="CDD" id="cd05911">
    <property type="entry name" value="Firefly_Luc_like"/>
    <property type="match status" value="1"/>
</dbReference>
<evidence type="ECO:0000259" key="4">
    <source>
        <dbReference type="Pfam" id="PF13193"/>
    </source>
</evidence>
<keyword evidence="6" id="KW-1185">Reference proteome</keyword>
<evidence type="ECO:0000313" key="6">
    <source>
        <dbReference type="Proteomes" id="UP000799772"/>
    </source>
</evidence>